<dbReference type="EMBL" id="KE356561">
    <property type="protein sequence ID" value="ERG96726.1"/>
    <property type="molecule type" value="Genomic_DNA"/>
</dbReference>
<dbReference type="GO" id="GO:0004534">
    <property type="term" value="F:5'-3' RNA exonuclease activity"/>
    <property type="evidence" value="ECO:0007669"/>
    <property type="project" value="TreeGrafter"/>
</dbReference>
<dbReference type="Pfam" id="PF13263">
    <property type="entry name" value="PHP_C"/>
    <property type="match status" value="1"/>
</dbReference>
<dbReference type="Proteomes" id="UP000030710">
    <property type="component" value="Unassembled WGS sequence"/>
</dbReference>
<name>U1PWB3_9EURY</name>
<reference evidence="2 3" key="1">
    <citation type="journal article" date="2013" name="PLoS ONE">
        <title>Assembly-driven community genomics of a hypersaline microbial ecosystem.</title>
        <authorList>
            <person name="Podell S."/>
            <person name="Ugalde J.A."/>
            <person name="Narasingarao P."/>
            <person name="Banfield J.F."/>
            <person name="Heidelberg K.B."/>
            <person name="Allen E.E."/>
        </authorList>
    </citation>
    <scope>NUCLEOTIDE SEQUENCE [LARGE SCALE GENOMIC DNA]</scope>
    <source>
        <strain evidence="3">J07HQW2</strain>
    </source>
</reference>
<dbReference type="InterPro" id="IPR003141">
    <property type="entry name" value="Pol/His_phosphatase_N"/>
</dbReference>
<dbReference type="RefSeq" id="WP_021056189.1">
    <property type="nucleotide sequence ID" value="NZ_KE356561.1"/>
</dbReference>
<protein>
    <submittedName>
        <fullName evidence="2">Putative metal-dependent phosphoesterases (PHP family)</fullName>
    </submittedName>
</protein>
<feature type="domain" description="Polymerase/histidinol phosphatase N-terminal" evidence="1">
    <location>
        <begin position="4"/>
        <end position="70"/>
    </location>
</feature>
<dbReference type="SMART" id="SM00481">
    <property type="entry name" value="POLIIIAc"/>
    <property type="match status" value="1"/>
</dbReference>
<dbReference type="HOGENOM" id="CLU_072983_3_0_2"/>
<dbReference type="InterPro" id="IPR016195">
    <property type="entry name" value="Pol/histidinol_Pase-like"/>
</dbReference>
<organism evidence="2 3">
    <name type="scientific">Haloquadratum walsbyi J07HQW2</name>
    <dbReference type="NCBI Taxonomy" id="1238425"/>
    <lineage>
        <taxon>Archaea</taxon>
        <taxon>Methanobacteriati</taxon>
        <taxon>Methanobacteriota</taxon>
        <taxon>Stenosarchaea group</taxon>
        <taxon>Halobacteria</taxon>
        <taxon>Halobacteriales</taxon>
        <taxon>Haloferacaceae</taxon>
        <taxon>Haloquadratum</taxon>
    </lineage>
</organism>
<dbReference type="STRING" id="1238425.J07HQW2_03209"/>
<dbReference type="SUPFAM" id="SSF89550">
    <property type="entry name" value="PHP domain-like"/>
    <property type="match status" value="1"/>
</dbReference>
<evidence type="ECO:0000259" key="1">
    <source>
        <dbReference type="SMART" id="SM00481"/>
    </source>
</evidence>
<dbReference type="CDD" id="cd07432">
    <property type="entry name" value="PHP_HisPPase"/>
    <property type="match status" value="1"/>
</dbReference>
<accession>U1PWB3</accession>
<dbReference type="GO" id="GO:0035312">
    <property type="term" value="F:5'-3' DNA exonuclease activity"/>
    <property type="evidence" value="ECO:0007669"/>
    <property type="project" value="TreeGrafter"/>
</dbReference>
<dbReference type="PANTHER" id="PTHR42924">
    <property type="entry name" value="EXONUCLEASE"/>
    <property type="match status" value="1"/>
</dbReference>
<evidence type="ECO:0000313" key="2">
    <source>
        <dbReference type="EMBL" id="ERG96726.1"/>
    </source>
</evidence>
<evidence type="ECO:0000313" key="3">
    <source>
        <dbReference type="Proteomes" id="UP000030710"/>
    </source>
</evidence>
<dbReference type="InterPro" id="IPR004013">
    <property type="entry name" value="PHP_dom"/>
</dbReference>
<dbReference type="AlphaFoldDB" id="U1PWB3"/>
<dbReference type="Pfam" id="PF02811">
    <property type="entry name" value="PHP"/>
    <property type="match status" value="1"/>
</dbReference>
<gene>
    <name evidence="2" type="ORF">J07HQW2_03209</name>
</gene>
<proteinExistence type="predicted"/>
<sequence>MLSVELHAHSSLSYDGRDSIELLLEQAAAIGLDALAVTDHDEIDASRRAAELAPEYGLIGIPAMEISSAAGHVLGFGITERVPAELSYEETVSRVRSQGGIAVVPHPFQSARHGVAAEITTTQLSSADAIEVYNSRLLTGRANRKAKEFAQDHSIAMTAGSDAHISEMVGQAITEVATEHQSVDAILNAIVAGETSVVGTKTPWRVSFKQFGGGVKRRIVRTLSELV</sequence>
<dbReference type="NCBIfam" id="NF038032">
    <property type="entry name" value="CehA_McbA_metalo"/>
    <property type="match status" value="1"/>
</dbReference>
<dbReference type="InterPro" id="IPR052018">
    <property type="entry name" value="PHP_domain"/>
</dbReference>
<dbReference type="eggNOG" id="arCOG00302">
    <property type="taxonomic scope" value="Archaea"/>
</dbReference>
<dbReference type="PANTHER" id="PTHR42924:SF3">
    <property type="entry name" value="POLYMERASE_HISTIDINOL PHOSPHATASE N-TERMINAL DOMAIN-CONTAINING PROTEIN"/>
    <property type="match status" value="1"/>
</dbReference>
<dbReference type="Gene3D" id="3.20.20.140">
    <property type="entry name" value="Metal-dependent hydrolases"/>
    <property type="match status" value="1"/>
</dbReference>